<protein>
    <submittedName>
        <fullName evidence="2">Uncharacterized protein</fullName>
    </submittedName>
</protein>
<comment type="caution">
    <text evidence="2">The sequence shown here is derived from an EMBL/GenBank/DDBJ whole genome shotgun (WGS) entry which is preliminary data.</text>
</comment>
<dbReference type="Proteomes" id="UP000521943">
    <property type="component" value="Unassembled WGS sequence"/>
</dbReference>
<feature type="compositionally biased region" description="Low complexity" evidence="1">
    <location>
        <begin position="226"/>
        <end position="239"/>
    </location>
</feature>
<organism evidence="2 3">
    <name type="scientific">Ephemerocybe angulata</name>
    <dbReference type="NCBI Taxonomy" id="980116"/>
    <lineage>
        <taxon>Eukaryota</taxon>
        <taxon>Fungi</taxon>
        <taxon>Dikarya</taxon>
        <taxon>Basidiomycota</taxon>
        <taxon>Agaricomycotina</taxon>
        <taxon>Agaricomycetes</taxon>
        <taxon>Agaricomycetidae</taxon>
        <taxon>Agaricales</taxon>
        <taxon>Agaricineae</taxon>
        <taxon>Psathyrellaceae</taxon>
        <taxon>Ephemerocybe</taxon>
    </lineage>
</organism>
<dbReference type="EMBL" id="JACGCI010000073">
    <property type="protein sequence ID" value="KAF6748229.1"/>
    <property type="molecule type" value="Genomic_DNA"/>
</dbReference>
<evidence type="ECO:0000313" key="3">
    <source>
        <dbReference type="Proteomes" id="UP000521943"/>
    </source>
</evidence>
<feature type="region of interest" description="Disordered" evidence="1">
    <location>
        <begin position="129"/>
        <end position="186"/>
    </location>
</feature>
<evidence type="ECO:0000313" key="2">
    <source>
        <dbReference type="EMBL" id="KAF6748229.1"/>
    </source>
</evidence>
<proteinExistence type="predicted"/>
<reference evidence="2 3" key="1">
    <citation type="submission" date="2020-07" db="EMBL/GenBank/DDBJ databases">
        <title>Comparative genomics of pyrophilous fungi reveals a link between fire events and developmental genes.</title>
        <authorList>
            <consortium name="DOE Joint Genome Institute"/>
            <person name="Steindorff A.S."/>
            <person name="Carver A."/>
            <person name="Calhoun S."/>
            <person name="Stillman K."/>
            <person name="Liu H."/>
            <person name="Lipzen A."/>
            <person name="Pangilinan J."/>
            <person name="Labutti K."/>
            <person name="Bruns T.D."/>
            <person name="Grigoriev I.V."/>
        </authorList>
    </citation>
    <scope>NUCLEOTIDE SEQUENCE [LARGE SCALE GENOMIC DNA]</scope>
    <source>
        <strain evidence="2 3">CBS 144469</strain>
    </source>
</reference>
<sequence>MPCYNLENVGDFAVTANVAHSTIYMPAPPPAQPFHIQSDAPSQSSCVHPAQLDGVTYHRYVNVRGPIVAGDVNQSIIGGTQHASIPPTSSEAALTIGSGNGSSEHYHFQNCSSWLTIGRIDSSVIVHRNADQEKSEEMASREASGGPSSGLDAPGSYNQKFEPQGSGGSMRGAPQGPVISTRRGRGPADIAESLSLASRLKRAERHALAALKRHKLQASLQPPRKAPTTRPAFTFTATPDQTPFEDDLVNCEYTSNSKSKLSM</sequence>
<gene>
    <name evidence="2" type="ORF">DFP72DRAFT_1074496</name>
</gene>
<accession>A0A8H6HK60</accession>
<feature type="region of interest" description="Disordered" evidence="1">
    <location>
        <begin position="213"/>
        <end position="247"/>
    </location>
</feature>
<dbReference type="AlphaFoldDB" id="A0A8H6HK60"/>
<name>A0A8H6HK60_9AGAR</name>
<feature type="compositionally biased region" description="Basic and acidic residues" evidence="1">
    <location>
        <begin position="129"/>
        <end position="140"/>
    </location>
</feature>
<evidence type="ECO:0000256" key="1">
    <source>
        <dbReference type="SAM" id="MobiDB-lite"/>
    </source>
</evidence>
<keyword evidence="3" id="KW-1185">Reference proteome</keyword>